<dbReference type="PROSITE" id="PS51125">
    <property type="entry name" value="NHL"/>
    <property type="match status" value="2"/>
</dbReference>
<evidence type="ECO:0000256" key="1">
    <source>
        <dbReference type="ARBA" id="ARBA00022737"/>
    </source>
</evidence>
<dbReference type="GO" id="GO:0061630">
    <property type="term" value="F:ubiquitin protein ligase activity"/>
    <property type="evidence" value="ECO:0007669"/>
    <property type="project" value="TreeGrafter"/>
</dbReference>
<dbReference type="SUPFAM" id="SSF101898">
    <property type="entry name" value="NHL repeat"/>
    <property type="match status" value="1"/>
</dbReference>
<evidence type="ECO:0000313" key="3">
    <source>
        <dbReference type="EMBL" id="KAF6017876.1"/>
    </source>
</evidence>
<dbReference type="InterPro" id="IPR011042">
    <property type="entry name" value="6-blade_b-propeller_TolB-like"/>
</dbReference>
<dbReference type="Proteomes" id="UP000593567">
    <property type="component" value="Unassembled WGS sequence"/>
</dbReference>
<dbReference type="Gene3D" id="2.120.10.30">
    <property type="entry name" value="TolB, C-terminal domain"/>
    <property type="match status" value="1"/>
</dbReference>
<evidence type="ECO:0000256" key="2">
    <source>
        <dbReference type="PROSITE-ProRule" id="PRU00504"/>
    </source>
</evidence>
<organism evidence="3 4">
    <name type="scientific">Bugula neritina</name>
    <name type="common">Brown bryozoan</name>
    <name type="synonym">Sertularia neritina</name>
    <dbReference type="NCBI Taxonomy" id="10212"/>
    <lineage>
        <taxon>Eukaryota</taxon>
        <taxon>Metazoa</taxon>
        <taxon>Spiralia</taxon>
        <taxon>Lophotrochozoa</taxon>
        <taxon>Bryozoa</taxon>
        <taxon>Gymnolaemata</taxon>
        <taxon>Cheilostomatida</taxon>
        <taxon>Flustrina</taxon>
        <taxon>Buguloidea</taxon>
        <taxon>Bugulidae</taxon>
        <taxon>Bugula</taxon>
    </lineage>
</organism>
<keyword evidence="1" id="KW-0677">Repeat</keyword>
<feature type="repeat" description="NHL" evidence="2">
    <location>
        <begin position="153"/>
        <end position="196"/>
    </location>
</feature>
<evidence type="ECO:0000313" key="4">
    <source>
        <dbReference type="Proteomes" id="UP000593567"/>
    </source>
</evidence>
<dbReference type="InterPro" id="IPR050952">
    <property type="entry name" value="TRIM-NHL_E3_ligases"/>
</dbReference>
<evidence type="ECO:0008006" key="5">
    <source>
        <dbReference type="Google" id="ProtNLM"/>
    </source>
</evidence>
<dbReference type="PANTHER" id="PTHR24104">
    <property type="entry name" value="E3 UBIQUITIN-PROTEIN LIGASE NHLRC1-RELATED"/>
    <property type="match status" value="1"/>
</dbReference>
<proteinExistence type="predicted"/>
<dbReference type="AlphaFoldDB" id="A0A7J7IWD6"/>
<reference evidence="3" key="1">
    <citation type="submission" date="2020-06" db="EMBL/GenBank/DDBJ databases">
        <title>Draft genome of Bugula neritina, a colonial animal packing powerful symbionts and potential medicines.</title>
        <authorList>
            <person name="Rayko M."/>
        </authorList>
    </citation>
    <scope>NUCLEOTIDE SEQUENCE [LARGE SCALE GENOMIC DNA]</scope>
    <source>
        <strain evidence="3">Kwan_BN1</strain>
    </source>
</reference>
<protein>
    <recommendedName>
        <fullName evidence="5">TRIM71</fullName>
    </recommendedName>
</protein>
<dbReference type="GO" id="GO:0043161">
    <property type="term" value="P:proteasome-mediated ubiquitin-dependent protein catabolic process"/>
    <property type="evidence" value="ECO:0007669"/>
    <property type="project" value="TreeGrafter"/>
</dbReference>
<name>A0A7J7IWD6_BUGNE</name>
<dbReference type="GO" id="GO:0000209">
    <property type="term" value="P:protein polyubiquitination"/>
    <property type="evidence" value="ECO:0007669"/>
    <property type="project" value="TreeGrafter"/>
</dbReference>
<gene>
    <name evidence="3" type="ORF">EB796_023815</name>
</gene>
<sequence length="412" mass="45809">MADFNTKYKIYPHRYVYTNPSKPAFTLRDLYRQTNQGVLTSSKEKTALAHDCRQPVVKDYQNPHHWESKILAYGLNATCDSVDITHTRPILKFEEKTPDKLLFHIGNSVRKSGKGDAEFHCPKGLAVTSSGEIIVADSGNHRVQVFNQYGVLVKQFGKFGVTEGEFNTPTSIAVTSNDEVIVSDQLNRRIQTFTRRKVFKDSFSTNDFPCSVATDIFYNVVVGTTKKTIEIYRRGGKLVNRFSTLPETELDKGGNSIIYVGINAMSNSIVVCDPTDRLIKTFDYNGNLIKKFEPCGVEDGLACVPTGIHILLNGNICVCDSLNHTVAVFTESGGLVKKLIGPTDGCGSVQQCATGPEGHLITTEYSVNNIHCMKIFRYNECECHRFRPGSSKRPPTPNRFEAVTKISSLGKK</sequence>
<dbReference type="EMBL" id="VXIV02003353">
    <property type="protein sequence ID" value="KAF6017876.1"/>
    <property type="molecule type" value="Genomic_DNA"/>
</dbReference>
<feature type="repeat" description="NHL" evidence="2">
    <location>
        <begin position="106"/>
        <end position="149"/>
    </location>
</feature>
<accession>A0A7J7IWD6</accession>
<dbReference type="InterPro" id="IPR001258">
    <property type="entry name" value="NHL_repeat"/>
</dbReference>
<dbReference type="GO" id="GO:0008270">
    <property type="term" value="F:zinc ion binding"/>
    <property type="evidence" value="ECO:0007669"/>
    <property type="project" value="UniProtKB-KW"/>
</dbReference>
<dbReference type="PANTHER" id="PTHR24104:SF47">
    <property type="entry name" value="E3 UBIQUITIN-PROTEIN LIGASE NHLRC1"/>
    <property type="match status" value="1"/>
</dbReference>
<keyword evidence="4" id="KW-1185">Reference proteome</keyword>
<dbReference type="OrthoDB" id="342730at2759"/>
<dbReference type="Pfam" id="PF01436">
    <property type="entry name" value="NHL"/>
    <property type="match status" value="1"/>
</dbReference>
<comment type="caution">
    <text evidence="3">The sequence shown here is derived from an EMBL/GenBank/DDBJ whole genome shotgun (WGS) entry which is preliminary data.</text>
</comment>